<dbReference type="EMBL" id="LR778175">
    <property type="protein sequence ID" value="CAB1274718.1"/>
    <property type="molecule type" value="Genomic_DNA"/>
</dbReference>
<evidence type="ECO:0000256" key="3">
    <source>
        <dbReference type="ARBA" id="ARBA00022989"/>
    </source>
</evidence>
<feature type="transmembrane region" description="Helical" evidence="5">
    <location>
        <begin position="517"/>
        <end position="540"/>
    </location>
</feature>
<dbReference type="InterPro" id="IPR035906">
    <property type="entry name" value="MetI-like_sf"/>
</dbReference>
<organism evidence="7 8">
    <name type="scientific">Candidatus Nitrosacidococcus tergens</name>
    <dbReference type="NCBI Taxonomy" id="553981"/>
    <lineage>
        <taxon>Bacteria</taxon>
        <taxon>Pseudomonadati</taxon>
        <taxon>Pseudomonadota</taxon>
        <taxon>Gammaproteobacteria</taxon>
        <taxon>Chromatiales</taxon>
        <taxon>Chromatiaceae</taxon>
        <taxon>Candidatus Nitrosacidococcus</taxon>
    </lineage>
</organism>
<evidence type="ECO:0000256" key="2">
    <source>
        <dbReference type="ARBA" id="ARBA00022692"/>
    </source>
</evidence>
<dbReference type="Proteomes" id="UP000516072">
    <property type="component" value="Chromosome"/>
</dbReference>
<keyword evidence="8" id="KW-1185">Reference proteome</keyword>
<proteinExistence type="inferred from homology"/>
<evidence type="ECO:0000256" key="1">
    <source>
        <dbReference type="ARBA" id="ARBA00004651"/>
    </source>
</evidence>
<sequence>MISNLRNKERLISPSLTAKFSRWRIFKDKLARYYIVLGGISVIATVILIFFYLLYIVVPLFYLPQIKFKEIHLDYPQTTSYLGMNEENTIGLQLNDQGQGTFFSIENEKLLKKIQIPTSKNVEIKITSFATSHRNKISIYGLSDGKGIIFYPNYATSYTDSSNTPEITYPLGTIPIQIDPEYQPLNLVNIQADKEQIIVAAVTEDNRLVLTRFSQHLNELEEAPTGLTTIINLNSLTATHIIINSLQQALYLADSQGYLNIYQAKEWENPQLIQRAKAVPRDVKITALASLVGEISLLVGDSLGQISQWFPVKDNNNQPILSKVRVFNEQHAPIQAIISESTRKVFFAIDTQGYIGLYHATGHKTLKVIQITHLPLKLASLSLKGDKLLTVDSKNKIFFLDINNPYPEFSWQSLWNKIWYEDRQEPEFVWQSSAASDIFEPKFSLTPLLFGTFKAVFYAMIFSIPIAIMAAIYVAYFMGAKMRRIIKPAIETMAALPTVILGFVAGIWLAPIVEENLLSIFIFPLLLVITIFIFAYYWQYKFTWLRQWTQNGWEIFLLVPIIVGIGFLALSVNKPLEVILFNGDISQWISNHFGILYNQRNALIIGIAMGFTTIPLIFSISEDAIFSVPKHLTTGSLALGATPWQTLTRVVLLTASPGIFSAIMIGFGRTIGETMIVLMAAGNTPIMDFNPFQGLRTLSANIAVEIPEAEVGSIHYRILFFAALLLFIITFTFNTFAEIVRQKLRARYSTL</sequence>
<feature type="transmembrane region" description="Helical" evidence="5">
    <location>
        <begin position="33"/>
        <end position="62"/>
    </location>
</feature>
<dbReference type="CDD" id="cd06261">
    <property type="entry name" value="TM_PBP2"/>
    <property type="match status" value="1"/>
</dbReference>
<dbReference type="PANTHER" id="PTHR42727:SF1">
    <property type="entry name" value="PHOSPHATE TRANSPORT SYSTEM PERMEASE"/>
    <property type="match status" value="1"/>
</dbReference>
<accession>A0A7G1Q822</accession>
<comment type="subcellular location">
    <subcellularLocation>
        <location evidence="1 5">Cell membrane</location>
        <topology evidence="1 5">Multi-pass membrane protein</topology>
    </subcellularLocation>
</comment>
<evidence type="ECO:0000256" key="5">
    <source>
        <dbReference type="RuleBase" id="RU363032"/>
    </source>
</evidence>
<feature type="transmembrane region" description="Helical" evidence="5">
    <location>
        <begin position="489"/>
        <end position="511"/>
    </location>
</feature>
<dbReference type="InterPro" id="IPR036322">
    <property type="entry name" value="WD40_repeat_dom_sf"/>
</dbReference>
<feature type="transmembrane region" description="Helical" evidence="5">
    <location>
        <begin position="602"/>
        <end position="626"/>
    </location>
</feature>
<dbReference type="Pfam" id="PF00528">
    <property type="entry name" value="BPD_transp_1"/>
    <property type="match status" value="1"/>
</dbReference>
<dbReference type="SUPFAM" id="SSF161098">
    <property type="entry name" value="MetI-like"/>
    <property type="match status" value="2"/>
</dbReference>
<feature type="domain" description="ABC transmembrane type-1" evidence="6">
    <location>
        <begin position="449"/>
        <end position="737"/>
    </location>
</feature>
<evidence type="ECO:0000313" key="8">
    <source>
        <dbReference type="Proteomes" id="UP000516072"/>
    </source>
</evidence>
<dbReference type="AlphaFoldDB" id="A0A7G1Q822"/>
<dbReference type="Gene3D" id="1.10.3720.10">
    <property type="entry name" value="MetI-like"/>
    <property type="match status" value="1"/>
</dbReference>
<evidence type="ECO:0000313" key="7">
    <source>
        <dbReference type="EMBL" id="CAB1274718.1"/>
    </source>
</evidence>
<evidence type="ECO:0000256" key="4">
    <source>
        <dbReference type="ARBA" id="ARBA00023136"/>
    </source>
</evidence>
<keyword evidence="2 5" id="KW-0812">Transmembrane</keyword>
<dbReference type="InterPro" id="IPR000515">
    <property type="entry name" value="MetI-like"/>
</dbReference>
<feature type="transmembrane region" description="Helical" evidence="5">
    <location>
        <begin position="714"/>
        <end position="737"/>
    </location>
</feature>
<protein>
    <submittedName>
        <fullName evidence="7">Binding-protein-dependent transport systems inner membrane component</fullName>
    </submittedName>
</protein>
<gene>
    <name evidence="7" type="ORF">NSCAC_0309</name>
</gene>
<name>A0A7G1Q822_9GAMM</name>
<evidence type="ECO:0000259" key="6">
    <source>
        <dbReference type="PROSITE" id="PS50928"/>
    </source>
</evidence>
<dbReference type="GO" id="GO:0005886">
    <property type="term" value="C:plasma membrane"/>
    <property type="evidence" value="ECO:0007669"/>
    <property type="project" value="UniProtKB-SubCell"/>
</dbReference>
<feature type="transmembrane region" description="Helical" evidence="5">
    <location>
        <begin position="455"/>
        <end position="477"/>
    </location>
</feature>
<comment type="similarity">
    <text evidence="5">Belongs to the binding-protein-dependent transport system permease family.</text>
</comment>
<dbReference type="SUPFAM" id="SSF50978">
    <property type="entry name" value="WD40 repeat-like"/>
    <property type="match status" value="1"/>
</dbReference>
<dbReference type="KEGG" id="ntg:NSCAC_0309"/>
<feature type="transmembrane region" description="Helical" evidence="5">
    <location>
        <begin position="552"/>
        <end position="572"/>
    </location>
</feature>
<keyword evidence="3 5" id="KW-1133">Transmembrane helix</keyword>
<keyword evidence="4 5" id="KW-0472">Membrane</keyword>
<feature type="transmembrane region" description="Helical" evidence="5">
    <location>
        <begin position="647"/>
        <end position="667"/>
    </location>
</feature>
<keyword evidence="5" id="KW-0813">Transport</keyword>
<dbReference type="PANTHER" id="PTHR42727">
    <property type="entry name" value="PHOSPHATE TRANSPORT SYSTEM PERMEASE PROTEIN"/>
    <property type="match status" value="1"/>
</dbReference>
<dbReference type="GO" id="GO:0055085">
    <property type="term" value="P:transmembrane transport"/>
    <property type="evidence" value="ECO:0007669"/>
    <property type="project" value="InterPro"/>
</dbReference>
<dbReference type="PROSITE" id="PS50928">
    <property type="entry name" value="ABC_TM1"/>
    <property type="match status" value="1"/>
</dbReference>
<dbReference type="RefSeq" id="WP_232086001.1">
    <property type="nucleotide sequence ID" value="NZ_LR778175.1"/>
</dbReference>
<reference evidence="7 8" key="1">
    <citation type="submission" date="2020-03" db="EMBL/GenBank/DDBJ databases">
        <authorList>
            <person name="Picone N."/>
        </authorList>
    </citation>
    <scope>NUCLEOTIDE SEQUENCE [LARGE SCALE GENOMIC DNA]</scope>
    <source>
        <strain evidence="7">NSCAC1</strain>
    </source>
</reference>